<sequence>MPCSPPFRVSDPALVSCPILPRAHRPFSYLSGRPISLGFSPSVLLLYESLLSVAFKSISCPVPLINFRKSSNFSFPCGYIANLDLLDRLEPPTATIGYCLSLALLSIFEVVTSLRTILRESLSKEGSSLVKIESSPSDSKNRSLEFTNLDKVALSSIPAYMESSNPAHSGGGCSAVKDVTTLIELSWSGLLSAISFLIEAR</sequence>
<accession>A0A3S5AKQ2</accession>
<evidence type="ECO:0000313" key="1">
    <source>
        <dbReference type="EMBL" id="VEL22568.1"/>
    </source>
</evidence>
<reference evidence="1" key="1">
    <citation type="submission" date="2018-11" db="EMBL/GenBank/DDBJ databases">
        <authorList>
            <consortium name="Pathogen Informatics"/>
        </authorList>
    </citation>
    <scope>NUCLEOTIDE SEQUENCE</scope>
</reference>
<gene>
    <name evidence="1" type="ORF">PXEA_LOCUS16008</name>
</gene>
<keyword evidence="2" id="KW-1185">Reference proteome</keyword>
<dbReference type="Proteomes" id="UP000784294">
    <property type="component" value="Unassembled WGS sequence"/>
</dbReference>
<name>A0A3S5AKQ2_9PLAT</name>
<dbReference type="EMBL" id="CAAALY010057199">
    <property type="protein sequence ID" value="VEL22568.1"/>
    <property type="molecule type" value="Genomic_DNA"/>
</dbReference>
<dbReference type="AlphaFoldDB" id="A0A3S5AKQ2"/>
<protein>
    <submittedName>
        <fullName evidence="1">Uncharacterized protein</fullName>
    </submittedName>
</protein>
<proteinExistence type="predicted"/>
<comment type="caution">
    <text evidence="1">The sequence shown here is derived from an EMBL/GenBank/DDBJ whole genome shotgun (WGS) entry which is preliminary data.</text>
</comment>
<evidence type="ECO:0000313" key="2">
    <source>
        <dbReference type="Proteomes" id="UP000784294"/>
    </source>
</evidence>
<organism evidence="1 2">
    <name type="scientific">Protopolystoma xenopodis</name>
    <dbReference type="NCBI Taxonomy" id="117903"/>
    <lineage>
        <taxon>Eukaryota</taxon>
        <taxon>Metazoa</taxon>
        <taxon>Spiralia</taxon>
        <taxon>Lophotrochozoa</taxon>
        <taxon>Platyhelminthes</taxon>
        <taxon>Monogenea</taxon>
        <taxon>Polyopisthocotylea</taxon>
        <taxon>Polystomatidea</taxon>
        <taxon>Polystomatidae</taxon>
        <taxon>Protopolystoma</taxon>
    </lineage>
</organism>